<feature type="chain" id="PRO_5025439345" evidence="1">
    <location>
        <begin position="25"/>
        <end position="106"/>
    </location>
</feature>
<dbReference type="EMBL" id="GIFC01007067">
    <property type="protein sequence ID" value="MXU89150.1"/>
    <property type="molecule type" value="Transcribed_RNA"/>
</dbReference>
<reference evidence="2" key="1">
    <citation type="submission" date="2019-12" db="EMBL/GenBank/DDBJ databases">
        <title>An insight into the sialome of adult female Ixodes ricinus ticks feeding for 6 days.</title>
        <authorList>
            <person name="Perner J."/>
            <person name="Ribeiro J.M.C."/>
        </authorList>
    </citation>
    <scope>NUCLEOTIDE SEQUENCE</scope>
    <source>
        <strain evidence="2">Semi-engorged</strain>
        <tissue evidence="2">Salivary glands</tissue>
    </source>
</reference>
<name>A0A6B0UGU2_IXORI</name>
<dbReference type="AlphaFoldDB" id="A0A6B0UGU2"/>
<protein>
    <submittedName>
        <fullName evidence="2">Putative secreted protein</fullName>
    </submittedName>
</protein>
<organism evidence="2">
    <name type="scientific">Ixodes ricinus</name>
    <name type="common">Common tick</name>
    <name type="synonym">Acarus ricinus</name>
    <dbReference type="NCBI Taxonomy" id="34613"/>
    <lineage>
        <taxon>Eukaryota</taxon>
        <taxon>Metazoa</taxon>
        <taxon>Ecdysozoa</taxon>
        <taxon>Arthropoda</taxon>
        <taxon>Chelicerata</taxon>
        <taxon>Arachnida</taxon>
        <taxon>Acari</taxon>
        <taxon>Parasitiformes</taxon>
        <taxon>Ixodida</taxon>
        <taxon>Ixodoidea</taxon>
        <taxon>Ixodidae</taxon>
        <taxon>Ixodinae</taxon>
        <taxon>Ixodes</taxon>
    </lineage>
</organism>
<evidence type="ECO:0000313" key="2">
    <source>
        <dbReference type="EMBL" id="MXU89150.1"/>
    </source>
</evidence>
<accession>A0A6B0UGU2</accession>
<keyword evidence="1" id="KW-0732">Signal</keyword>
<sequence>MFGRLNWGVSLCSLLSSLCPFFFARLLWQGTNDSIGNMRTGLSCTSVQSEGSRCDKTQILRNLSASIGCLELQGLLRNDPKNLFGTHSELLFTVNVYISGGFHLVE</sequence>
<feature type="signal peptide" evidence="1">
    <location>
        <begin position="1"/>
        <end position="24"/>
    </location>
</feature>
<evidence type="ECO:0000256" key="1">
    <source>
        <dbReference type="SAM" id="SignalP"/>
    </source>
</evidence>
<proteinExistence type="predicted"/>